<evidence type="ECO:0000313" key="2">
    <source>
        <dbReference type="Proteomes" id="UP000467379"/>
    </source>
</evidence>
<name>A0ABN6B982_9MYCO</name>
<organism evidence="1 2">
    <name type="scientific">Mycobacterium branderi</name>
    <dbReference type="NCBI Taxonomy" id="43348"/>
    <lineage>
        <taxon>Bacteria</taxon>
        <taxon>Bacillati</taxon>
        <taxon>Actinomycetota</taxon>
        <taxon>Actinomycetes</taxon>
        <taxon>Mycobacteriales</taxon>
        <taxon>Mycobacteriaceae</taxon>
        <taxon>Mycobacterium</taxon>
    </lineage>
</organism>
<protein>
    <submittedName>
        <fullName evidence="1">Uncharacterized protein</fullName>
    </submittedName>
</protein>
<keyword evidence="2" id="KW-1185">Reference proteome</keyword>
<dbReference type="EMBL" id="AP022606">
    <property type="protein sequence ID" value="BBZ14255.1"/>
    <property type="molecule type" value="Genomic_DNA"/>
</dbReference>
<reference evidence="1 2" key="1">
    <citation type="journal article" date="2019" name="Emerg. Microbes Infect.">
        <title>Comprehensive subspecies identification of 175 nontuberculous mycobacteria species based on 7547 genomic profiles.</title>
        <authorList>
            <person name="Matsumoto Y."/>
            <person name="Kinjo T."/>
            <person name="Motooka D."/>
            <person name="Nabeya D."/>
            <person name="Jung N."/>
            <person name="Uechi K."/>
            <person name="Horii T."/>
            <person name="Iida T."/>
            <person name="Fujita J."/>
            <person name="Nakamura S."/>
        </authorList>
    </citation>
    <scope>NUCLEOTIDE SEQUENCE [LARGE SCALE GENOMIC DNA]</scope>
    <source>
        <strain evidence="1 2">JCM 12687</strain>
    </source>
</reference>
<gene>
    <name evidence="1" type="ORF">MBRA_44500</name>
</gene>
<proteinExistence type="predicted"/>
<evidence type="ECO:0000313" key="1">
    <source>
        <dbReference type="EMBL" id="BBZ14255.1"/>
    </source>
</evidence>
<accession>A0ABN6B982</accession>
<sequence length="79" mass="8233">MRPGAFIAQTSTPSSATANLRRRIGAESPAAVTPTASPLQADTALKLFHTTSCGSNGLPYTSTDSAYNAELPTRYDESA</sequence>
<dbReference type="Proteomes" id="UP000467379">
    <property type="component" value="Chromosome"/>
</dbReference>